<dbReference type="GO" id="GO:0048858">
    <property type="term" value="P:cell projection morphogenesis"/>
    <property type="evidence" value="ECO:0007669"/>
    <property type="project" value="TreeGrafter"/>
</dbReference>
<dbReference type="InterPro" id="IPR009057">
    <property type="entry name" value="Homeodomain-like_sf"/>
</dbReference>
<evidence type="ECO:0000256" key="1">
    <source>
        <dbReference type="ARBA" id="ARBA00004123"/>
    </source>
</evidence>
<dbReference type="Pfam" id="PF04433">
    <property type="entry name" value="SWIRM"/>
    <property type="match status" value="1"/>
</dbReference>
<dbReference type="InterPro" id="IPR007526">
    <property type="entry name" value="SWIRM"/>
</dbReference>
<evidence type="ECO:0000256" key="7">
    <source>
        <dbReference type="SAM" id="Coils"/>
    </source>
</evidence>
<feature type="compositionally biased region" description="Acidic residues" evidence="8">
    <location>
        <begin position="307"/>
        <end position="321"/>
    </location>
</feature>
<reference evidence="11 12" key="1">
    <citation type="journal article" date="2016" name="Proc. Natl. Acad. Sci. U.S.A.">
        <title>Comparative genomics of biotechnologically important yeasts.</title>
        <authorList>
            <person name="Riley R."/>
            <person name="Haridas S."/>
            <person name="Wolfe K.H."/>
            <person name="Lopes M.R."/>
            <person name="Hittinger C.T."/>
            <person name="Goeker M."/>
            <person name="Salamov A.A."/>
            <person name="Wisecaver J.H."/>
            <person name="Long T.M."/>
            <person name="Calvey C.H."/>
            <person name="Aerts A.L."/>
            <person name="Barry K.W."/>
            <person name="Choi C."/>
            <person name="Clum A."/>
            <person name="Coughlan A.Y."/>
            <person name="Deshpande S."/>
            <person name="Douglass A.P."/>
            <person name="Hanson S.J."/>
            <person name="Klenk H.-P."/>
            <person name="LaButti K.M."/>
            <person name="Lapidus A."/>
            <person name="Lindquist E.A."/>
            <person name="Lipzen A.M."/>
            <person name="Meier-Kolthoff J.P."/>
            <person name="Ohm R.A."/>
            <person name="Otillar R.P."/>
            <person name="Pangilinan J.L."/>
            <person name="Peng Y."/>
            <person name="Rokas A."/>
            <person name="Rosa C.A."/>
            <person name="Scheuner C."/>
            <person name="Sibirny A.A."/>
            <person name="Slot J.C."/>
            <person name="Stielow J.B."/>
            <person name="Sun H."/>
            <person name="Kurtzman C.P."/>
            <person name="Blackwell M."/>
            <person name="Grigoriev I.V."/>
            <person name="Jeffries T.W."/>
        </authorList>
    </citation>
    <scope>NUCLEOTIDE SEQUENCE [LARGE SCALE GENOMIC DNA]</scope>
    <source>
        <strain evidence="11 12">NRRL Y-2026</strain>
    </source>
</reference>
<dbReference type="AlphaFoldDB" id="A0A1E3NIB5"/>
<evidence type="ECO:0000256" key="8">
    <source>
        <dbReference type="SAM" id="MobiDB-lite"/>
    </source>
</evidence>
<dbReference type="InterPro" id="IPR017884">
    <property type="entry name" value="SANT_dom"/>
</dbReference>
<dbReference type="Gene3D" id="1.10.10.60">
    <property type="entry name" value="Homeodomain-like"/>
    <property type="match status" value="1"/>
</dbReference>
<sequence>MDEETPQKNVAEAVGEASESHPAQSDKQPRQEHETEPPNGTAEKREEEDRATSSVSASGTPEAAAADEEDESAGEKEAGIPEQSATAESVPQDTSETAENAAADEIIEPEKAAGEGNTAEQQGNTSNVAKDGEGEALEETKMPEEKADVAKDTPAAVDQAKPTEDGIADDGADDGADAGADGASNQATGGEPQAAPKKKPASDPSEAAAVLAEPAQAEEKVKSDSPEDSKDSAEKQKFQGGSGPNSGSNNDMDDLFDDSSLPLLDNDDPDDGDFVMQNNDENNGDENHNEEGVDSKTVAIGDLSAGETEDKDEAALEEEKEEKENNEIVDKIGTGIDDKPENIEQGSPETVNDLQESAENLSNPQVGTSPSKEPEVSMSSLGRQTHTIVLPSYSSWFNLSTIHEIERESLPEFFQTVNKNKTAEIYMKYRNFMINSYRLNPNDYLSYTAVRRNLIGDAGSLLRLHKFLTKWGLINYQVNPETKPKQTEPPYTGDFVIDYDTPRGMFPFESYKPPTTFPDLKKLRAILAPPSTGADEEKQSTKDSEQKTPDSEPPLKKRKILKPDIDHNWDEISLQRLVEGVSKHKNDWYKVAEFVGGNKTPDECIIRFLQLPIEDKFLEDNKDVLGPLKYIPNLSFSPNDNPIMSTLSFLVNMVDTDVAVAASNRAIKVMDKKLEKKLNRFKDPEEGATPASDKDDALKDVKDAAVNTFGIIGARSHLFATFEEREMHKSLVNIIQHELKIVDMKLAKLTSLEKEFELQRKRLEKKSSELLEEKLGIFKYNNAATSKLLQVISLLESKDDYKEVDIGKIKNLITQSKEILYKPPRKQLNILEEGDFDESGENLNESVKPISFEAPMLYRYWSG</sequence>
<keyword evidence="3" id="KW-0805">Transcription regulation</keyword>
<dbReference type="Pfam" id="PF00249">
    <property type="entry name" value="Myb_DNA-binding"/>
    <property type="match status" value="1"/>
</dbReference>
<dbReference type="InterPro" id="IPR036388">
    <property type="entry name" value="WH-like_DNA-bd_sf"/>
</dbReference>
<evidence type="ECO:0000256" key="2">
    <source>
        <dbReference type="ARBA" id="ARBA00022853"/>
    </source>
</evidence>
<dbReference type="GO" id="GO:0006338">
    <property type="term" value="P:chromatin remodeling"/>
    <property type="evidence" value="ECO:0007669"/>
    <property type="project" value="UniProtKB-ARBA"/>
</dbReference>
<dbReference type="PROSITE" id="PS51293">
    <property type="entry name" value="SANT"/>
    <property type="match status" value="1"/>
</dbReference>
<dbReference type="STRING" id="763406.A0A1E3NIB5"/>
<dbReference type="Pfam" id="PF16495">
    <property type="entry name" value="SWIRM-assoc_1"/>
    <property type="match status" value="1"/>
</dbReference>
<evidence type="ECO:0000256" key="5">
    <source>
        <dbReference type="ARBA" id="ARBA00023242"/>
    </source>
</evidence>
<name>A0A1E3NIB5_9ASCO</name>
<evidence type="ECO:0000256" key="3">
    <source>
        <dbReference type="ARBA" id="ARBA00023015"/>
    </source>
</evidence>
<gene>
    <name evidence="11" type="ORF">PICMEDRAFT_73869</name>
</gene>
<dbReference type="PANTHER" id="PTHR15381:SF1">
    <property type="entry name" value="CHONDROITIN SULFATE PROTEOGLYCAN 5"/>
    <property type="match status" value="1"/>
</dbReference>
<protein>
    <recommendedName>
        <fullName evidence="13">SWIRM domain-containing protein</fullName>
    </recommendedName>
</protein>
<dbReference type="PROSITE" id="PS50934">
    <property type="entry name" value="SWIRM"/>
    <property type="match status" value="1"/>
</dbReference>
<feature type="compositionally biased region" description="Basic and acidic residues" evidence="8">
    <location>
        <begin position="130"/>
        <end position="151"/>
    </location>
</feature>
<dbReference type="OrthoDB" id="118550at2759"/>
<feature type="compositionally biased region" description="Basic and acidic residues" evidence="8">
    <location>
        <begin position="217"/>
        <end position="237"/>
    </location>
</feature>
<dbReference type="SMART" id="SM00717">
    <property type="entry name" value="SANT"/>
    <property type="match status" value="1"/>
</dbReference>
<feature type="compositionally biased region" description="Acidic residues" evidence="8">
    <location>
        <begin position="166"/>
        <end position="176"/>
    </location>
</feature>
<proteinExistence type="inferred from homology"/>
<dbReference type="GO" id="GO:0006355">
    <property type="term" value="P:regulation of DNA-templated transcription"/>
    <property type="evidence" value="ECO:0007669"/>
    <property type="project" value="UniProtKB-ARBA"/>
</dbReference>
<keyword evidence="4" id="KW-0804">Transcription</keyword>
<evidence type="ECO:0000313" key="12">
    <source>
        <dbReference type="Proteomes" id="UP000094455"/>
    </source>
</evidence>
<comment type="subcellular location">
    <subcellularLocation>
        <location evidence="1">Nucleus</location>
    </subcellularLocation>
</comment>
<feature type="compositionally biased region" description="Polar residues" evidence="8">
    <location>
        <begin position="83"/>
        <end position="98"/>
    </location>
</feature>
<dbReference type="FunFam" id="1.10.10.60:FF:000014">
    <property type="entry name" value="SWI/SNF complex subunit SMARCC2 isoform C"/>
    <property type="match status" value="1"/>
</dbReference>
<keyword evidence="5" id="KW-0539">Nucleus</keyword>
<evidence type="ECO:0000313" key="11">
    <source>
        <dbReference type="EMBL" id="ODQ45083.1"/>
    </source>
</evidence>
<comment type="similarity">
    <text evidence="6">Belongs to the SMARCC family.</text>
</comment>
<keyword evidence="12" id="KW-1185">Reference proteome</keyword>
<feature type="compositionally biased region" description="Basic and acidic residues" evidence="8">
    <location>
        <begin position="322"/>
        <end position="342"/>
    </location>
</feature>
<dbReference type="GO" id="GO:0016514">
    <property type="term" value="C:SWI/SNF complex"/>
    <property type="evidence" value="ECO:0007669"/>
    <property type="project" value="UniProtKB-ARBA"/>
</dbReference>
<dbReference type="RefSeq" id="XP_019016196.1">
    <property type="nucleotide sequence ID" value="XM_019164612.1"/>
</dbReference>
<dbReference type="SUPFAM" id="SSF46689">
    <property type="entry name" value="Homeodomain-like"/>
    <property type="match status" value="2"/>
</dbReference>
<keyword evidence="2" id="KW-0156">Chromatin regulator</keyword>
<evidence type="ECO:0008006" key="13">
    <source>
        <dbReference type="Google" id="ProtNLM"/>
    </source>
</evidence>
<feature type="coiled-coil region" evidence="7">
    <location>
        <begin position="746"/>
        <end position="773"/>
    </location>
</feature>
<dbReference type="PANTHER" id="PTHR15381">
    <property type="entry name" value="CHONDROITIN SULFATE PROTEOGLYCAN 5 -RELATED"/>
    <property type="match status" value="1"/>
</dbReference>
<feature type="compositionally biased region" description="Polar residues" evidence="8">
    <location>
        <begin position="344"/>
        <end position="377"/>
    </location>
</feature>
<dbReference type="InterPro" id="IPR001005">
    <property type="entry name" value="SANT/Myb"/>
</dbReference>
<dbReference type="GeneID" id="30181299"/>
<evidence type="ECO:0000256" key="4">
    <source>
        <dbReference type="ARBA" id="ARBA00023163"/>
    </source>
</evidence>
<feature type="domain" description="SWIRM" evidence="9">
    <location>
        <begin position="388"/>
        <end position="485"/>
    </location>
</feature>
<evidence type="ECO:0000259" key="9">
    <source>
        <dbReference type="PROSITE" id="PS50934"/>
    </source>
</evidence>
<evidence type="ECO:0000259" key="10">
    <source>
        <dbReference type="PROSITE" id="PS51293"/>
    </source>
</evidence>
<dbReference type="EMBL" id="KV454005">
    <property type="protein sequence ID" value="ODQ45083.1"/>
    <property type="molecule type" value="Genomic_DNA"/>
</dbReference>
<dbReference type="Proteomes" id="UP000094455">
    <property type="component" value="Unassembled WGS sequence"/>
</dbReference>
<feature type="domain" description="SANT" evidence="10">
    <location>
        <begin position="564"/>
        <end position="616"/>
    </location>
</feature>
<accession>A0A1E3NIB5</accession>
<organism evidence="11 12">
    <name type="scientific">Pichia membranifaciens NRRL Y-2026</name>
    <dbReference type="NCBI Taxonomy" id="763406"/>
    <lineage>
        <taxon>Eukaryota</taxon>
        <taxon>Fungi</taxon>
        <taxon>Dikarya</taxon>
        <taxon>Ascomycota</taxon>
        <taxon>Saccharomycotina</taxon>
        <taxon>Pichiomycetes</taxon>
        <taxon>Pichiales</taxon>
        <taxon>Pichiaceae</taxon>
        <taxon>Pichia</taxon>
    </lineage>
</organism>
<evidence type="ECO:0000256" key="6">
    <source>
        <dbReference type="ARBA" id="ARBA00049655"/>
    </source>
</evidence>
<feature type="compositionally biased region" description="Basic and acidic residues" evidence="8">
    <location>
        <begin position="27"/>
        <end position="51"/>
    </location>
</feature>
<dbReference type="InterPro" id="IPR032451">
    <property type="entry name" value="SMARCC_C"/>
</dbReference>
<dbReference type="Gene3D" id="1.10.10.10">
    <property type="entry name" value="Winged helix-like DNA-binding domain superfamily/Winged helix DNA-binding domain"/>
    <property type="match status" value="1"/>
</dbReference>
<dbReference type="FunFam" id="1.10.10.10:FF:000020">
    <property type="entry name" value="SWI/SNF complex subunit SMARCC2 isoform c"/>
    <property type="match status" value="1"/>
</dbReference>
<feature type="compositionally biased region" description="Polar residues" evidence="8">
    <location>
        <begin position="118"/>
        <end position="128"/>
    </location>
</feature>
<feature type="compositionally biased region" description="Basic and acidic residues" evidence="8">
    <location>
        <begin position="535"/>
        <end position="559"/>
    </location>
</feature>
<feature type="compositionally biased region" description="Basic and acidic residues" evidence="8">
    <location>
        <begin position="285"/>
        <end position="294"/>
    </location>
</feature>
<keyword evidence="7" id="KW-0175">Coiled coil</keyword>
<feature type="region of interest" description="Disordered" evidence="8">
    <location>
        <begin position="530"/>
        <end position="559"/>
    </location>
</feature>
<feature type="region of interest" description="Disordered" evidence="8">
    <location>
        <begin position="1"/>
        <end position="377"/>
    </location>
</feature>
<feature type="compositionally biased region" description="Low complexity" evidence="8">
    <location>
        <begin position="206"/>
        <end position="215"/>
    </location>
</feature>